<name>A0AAD9V3C6_ACRCE</name>
<reference evidence="1" key="1">
    <citation type="journal article" date="2023" name="G3 (Bethesda)">
        <title>Whole genome assembly and annotation of the endangered Caribbean coral Acropora cervicornis.</title>
        <authorList>
            <person name="Selwyn J.D."/>
            <person name="Vollmer S.V."/>
        </authorList>
    </citation>
    <scope>NUCLEOTIDE SEQUENCE</scope>
    <source>
        <strain evidence="1">K2</strain>
    </source>
</reference>
<evidence type="ECO:0000313" key="2">
    <source>
        <dbReference type="Proteomes" id="UP001249851"/>
    </source>
</evidence>
<accession>A0AAD9V3C6</accession>
<dbReference type="AlphaFoldDB" id="A0AAD9V3C6"/>
<organism evidence="1 2">
    <name type="scientific">Acropora cervicornis</name>
    <name type="common">Staghorn coral</name>
    <dbReference type="NCBI Taxonomy" id="6130"/>
    <lineage>
        <taxon>Eukaryota</taxon>
        <taxon>Metazoa</taxon>
        <taxon>Cnidaria</taxon>
        <taxon>Anthozoa</taxon>
        <taxon>Hexacorallia</taxon>
        <taxon>Scleractinia</taxon>
        <taxon>Astrocoeniina</taxon>
        <taxon>Acroporidae</taxon>
        <taxon>Acropora</taxon>
    </lineage>
</organism>
<keyword evidence="2" id="KW-1185">Reference proteome</keyword>
<sequence>MKAVSGRYTRKIASRLRDELFAITLVTSVLANREDIFEAICKLSGARSSCWALLRARFERMSEEAMSGKPPRSPPPGYAKVRGCSWEGSHKRQNRPPVNGHTGIYAYHHDDCMCGLAGWYCYRDGHVWSCCGQTEKYCMCANTQSKRSKKKLLLSMINN</sequence>
<protein>
    <submittedName>
        <fullName evidence="1">Uncharacterized protein</fullName>
    </submittedName>
</protein>
<comment type="caution">
    <text evidence="1">The sequence shown here is derived from an EMBL/GenBank/DDBJ whole genome shotgun (WGS) entry which is preliminary data.</text>
</comment>
<proteinExistence type="predicted"/>
<dbReference type="EMBL" id="JARQWQ010000039">
    <property type="protein sequence ID" value="KAK2559622.1"/>
    <property type="molecule type" value="Genomic_DNA"/>
</dbReference>
<dbReference type="Proteomes" id="UP001249851">
    <property type="component" value="Unassembled WGS sequence"/>
</dbReference>
<gene>
    <name evidence="1" type="ORF">P5673_017703</name>
</gene>
<evidence type="ECO:0000313" key="1">
    <source>
        <dbReference type="EMBL" id="KAK2559622.1"/>
    </source>
</evidence>
<reference evidence="1" key="2">
    <citation type="journal article" date="2023" name="Science">
        <title>Genomic signatures of disease resistance in endangered staghorn corals.</title>
        <authorList>
            <person name="Vollmer S.V."/>
            <person name="Selwyn J.D."/>
            <person name="Despard B.A."/>
            <person name="Roesel C.L."/>
        </authorList>
    </citation>
    <scope>NUCLEOTIDE SEQUENCE</scope>
    <source>
        <strain evidence="1">K2</strain>
    </source>
</reference>